<accession>A0A0A0EH93</accession>
<dbReference type="PRINTS" id="PR00412">
    <property type="entry name" value="EPOXHYDRLASE"/>
</dbReference>
<dbReference type="AlphaFoldDB" id="A0A0A0EH93"/>
<name>A0A0A0EH93_9RHOB</name>
<feature type="domain" description="AB hydrolase-1" evidence="1">
    <location>
        <begin position="60"/>
        <end position="293"/>
    </location>
</feature>
<dbReference type="Gene3D" id="3.40.50.1820">
    <property type="entry name" value="alpha/beta hydrolase"/>
    <property type="match status" value="1"/>
</dbReference>
<dbReference type="EMBL" id="AQQX01000001">
    <property type="protein sequence ID" value="KGM50321.1"/>
    <property type="molecule type" value="Genomic_DNA"/>
</dbReference>
<proteinExistence type="predicted"/>
<dbReference type="Pfam" id="PF00561">
    <property type="entry name" value="Abhydrolase_1"/>
    <property type="match status" value="1"/>
</dbReference>
<dbReference type="Proteomes" id="UP000030004">
    <property type="component" value="Unassembled WGS sequence"/>
</dbReference>
<keyword evidence="3" id="KW-1185">Reference proteome</keyword>
<reference evidence="2 3" key="1">
    <citation type="journal article" date="2015" name="Antonie Van Leeuwenhoek">
        <title>Pseudooceanicola atlanticus gen. nov. sp. nov., isolated from surface seawater of the Atlantic Ocean and reclassification of Oceanicola batsensis, Oceanicola marinus, Oceanicola nitratireducens, Oceanicola nanhaiensis, Oceanicola antarcticus and Oceanicola flagellatus, as Pseudooceanicola batsensis comb. nov., Pseudooceanicola marinus comb. nov., Pseudooceanicola nitratireducens comb. nov., Pseudooceanicola nanhaiensis comb. nov., Pseudooceanicola antarcticus comb. nov., and Pseudooceanicola flagellatus comb. nov.</title>
        <authorList>
            <person name="Lai Q."/>
            <person name="Li G."/>
            <person name="Liu X."/>
            <person name="Du Y."/>
            <person name="Sun F."/>
            <person name="Shao Z."/>
        </authorList>
    </citation>
    <scope>NUCLEOTIDE SEQUENCE [LARGE SCALE GENOMIC DNA]</scope>
    <source>
        <strain evidence="2 3">22II-s11g</strain>
    </source>
</reference>
<comment type="caution">
    <text evidence="2">The sequence shown here is derived from an EMBL/GenBank/DDBJ whole genome shotgun (WGS) entry which is preliminary data.</text>
</comment>
<dbReference type="eggNOG" id="COG2267">
    <property type="taxonomic scope" value="Bacteria"/>
</dbReference>
<evidence type="ECO:0000259" key="1">
    <source>
        <dbReference type="Pfam" id="PF00561"/>
    </source>
</evidence>
<dbReference type="InterPro" id="IPR050228">
    <property type="entry name" value="Carboxylesterase_BioH"/>
</dbReference>
<protein>
    <recommendedName>
        <fullName evidence="1">AB hydrolase-1 domain-containing protein</fullName>
    </recommendedName>
</protein>
<dbReference type="PANTHER" id="PTHR43194:SF2">
    <property type="entry name" value="PEROXISOMAL MEMBRANE PROTEIN LPX1"/>
    <property type="match status" value="1"/>
</dbReference>
<dbReference type="InterPro" id="IPR029058">
    <property type="entry name" value="AB_hydrolase_fold"/>
</dbReference>
<dbReference type="PRINTS" id="PR00111">
    <property type="entry name" value="ABHYDROLASE"/>
</dbReference>
<dbReference type="InterPro" id="IPR000073">
    <property type="entry name" value="AB_hydrolase_1"/>
</dbReference>
<dbReference type="SUPFAM" id="SSF53474">
    <property type="entry name" value="alpha/beta-Hydrolases"/>
    <property type="match status" value="1"/>
</dbReference>
<evidence type="ECO:0000313" key="3">
    <source>
        <dbReference type="Proteomes" id="UP000030004"/>
    </source>
</evidence>
<dbReference type="GO" id="GO:0003824">
    <property type="term" value="F:catalytic activity"/>
    <property type="evidence" value="ECO:0007669"/>
    <property type="project" value="InterPro"/>
</dbReference>
<dbReference type="PANTHER" id="PTHR43194">
    <property type="entry name" value="HYDROLASE ALPHA/BETA FOLD FAMILY"/>
    <property type="match status" value="1"/>
</dbReference>
<dbReference type="OrthoDB" id="7267294at2"/>
<dbReference type="RefSeq" id="WP_043744392.1">
    <property type="nucleotide sequence ID" value="NZ_AQQX01000001.1"/>
</dbReference>
<dbReference type="InterPro" id="IPR000639">
    <property type="entry name" value="Epox_hydrolase-like"/>
</dbReference>
<evidence type="ECO:0000313" key="2">
    <source>
        <dbReference type="EMBL" id="KGM50321.1"/>
    </source>
</evidence>
<gene>
    <name evidence="2" type="ORF">ATO9_02165</name>
</gene>
<sequence>MIWLLIALVAIVFALPFLAEARRPVMDDDARVNAPGHFAELSQGVTHYRWFGGARGPVAVCVHGLTTPGFVWTQIAEELASMGYRVLVYDLYGRGYSDRPEGTQDDQFFVQQLEDLLADQQIADDVTMFGYSMGGVITSAFAARHPDMLRQLILVAPAGFGGFPTGNWRMMRDLPVIGDWIARALFPKWHRAAARSLANSYPDLDRAAADQAAQLKWRGFIPAVLSSLRYCLRDAREAEHRKLSRADVPVLAIWAAKDEAIPLSGMGNLTKWNRIAVQTQVEGAGHWLPLTHPREVVQAFRDGRE</sequence>
<organism evidence="2 3">
    <name type="scientific">Pseudooceanicola atlanticus</name>
    <dbReference type="NCBI Taxonomy" id="1461694"/>
    <lineage>
        <taxon>Bacteria</taxon>
        <taxon>Pseudomonadati</taxon>
        <taxon>Pseudomonadota</taxon>
        <taxon>Alphaproteobacteria</taxon>
        <taxon>Rhodobacterales</taxon>
        <taxon>Paracoccaceae</taxon>
        <taxon>Pseudooceanicola</taxon>
    </lineage>
</organism>
<dbReference type="STRING" id="1461694.ATO9_02165"/>